<sequence length="480" mass="53778">MDVFGLFTINFVGIISFFQLTSPTALVLIGFAIVGWIPLVYLLLYAGLSFYKDYREDKFTAKWEWIVLAIDIPQLNIQTPMAVEQLFSHLAGAYDPPGIRDVFYRGHKQRWFSFEIISIEGYIQFVVRTEKGLRDLVEASIYAQYPQAEITEVQDYVSSVPDAYPNVTHDIWIADIATAEDDSFPLRSYREFEHNISKDTVLKDPMGTFLESFSRIGIGEQMWFQILVQPIGNKWKEDAIKKVKELIGEKSSGGGKGIFSGLTDNALTKEMGNSFNEILAQLTGTEASVGGDDSKGNDKEEPNKMRYMTPGQMKLVEGIELKISKIGFKTKMRGVYVAEKTVFNPDRGVHALLGAITQFNSPSANSLVPAVTTSQNTTRQTEAKKTELLKAFKKRKMNVGANPFVLNIEELATVWHFPMSYVVTPMLQKAQLKTAEPPSGLPIERALPVVESSSEASAGRTYIDDSGQIHYVDEQQQRFG</sequence>
<dbReference type="Proteomes" id="UP000228750">
    <property type="component" value="Unassembled WGS sequence"/>
</dbReference>
<feature type="compositionally biased region" description="Basic and acidic residues" evidence="1">
    <location>
        <begin position="292"/>
        <end position="304"/>
    </location>
</feature>
<evidence type="ECO:0000259" key="3">
    <source>
        <dbReference type="Pfam" id="PF26449"/>
    </source>
</evidence>
<evidence type="ECO:0000256" key="1">
    <source>
        <dbReference type="SAM" id="MobiDB-lite"/>
    </source>
</evidence>
<comment type="caution">
    <text evidence="4">The sequence shown here is derived from an EMBL/GenBank/DDBJ whole genome shotgun (WGS) entry which is preliminary data.</text>
</comment>
<organism evidence="4 5">
    <name type="scientific">Candidatus Magasanikbacteria bacterium CG_4_10_14_0_2_um_filter_41_10</name>
    <dbReference type="NCBI Taxonomy" id="1974638"/>
    <lineage>
        <taxon>Bacteria</taxon>
        <taxon>Candidatus Magasanikiibacteriota</taxon>
    </lineage>
</organism>
<proteinExistence type="predicted"/>
<reference evidence="5" key="1">
    <citation type="submission" date="2017-09" db="EMBL/GenBank/DDBJ databases">
        <title>Depth-based differentiation of microbial function through sediment-hosted aquifers and enrichment of novel symbionts in the deep terrestrial subsurface.</title>
        <authorList>
            <person name="Probst A.J."/>
            <person name="Ladd B."/>
            <person name="Jarett J.K."/>
            <person name="Geller-Mcgrath D.E."/>
            <person name="Sieber C.M.K."/>
            <person name="Emerson J.B."/>
            <person name="Anantharaman K."/>
            <person name="Thomas B.C."/>
            <person name="Malmstrom R."/>
            <person name="Stieglmeier M."/>
            <person name="Klingl A."/>
            <person name="Woyke T."/>
            <person name="Ryan C.M."/>
            <person name="Banfield J.F."/>
        </authorList>
    </citation>
    <scope>NUCLEOTIDE SEQUENCE [LARGE SCALE GENOMIC DNA]</scope>
</reference>
<dbReference type="EMBL" id="PFPJ01000084">
    <property type="protein sequence ID" value="PIZ92445.1"/>
    <property type="molecule type" value="Genomic_DNA"/>
</dbReference>
<keyword evidence="2" id="KW-0812">Transmembrane</keyword>
<feature type="domain" description="DUF8128" evidence="3">
    <location>
        <begin position="112"/>
        <end position="426"/>
    </location>
</feature>
<keyword evidence="2" id="KW-1133">Transmembrane helix</keyword>
<keyword evidence="2" id="KW-0472">Membrane</keyword>
<dbReference type="AlphaFoldDB" id="A0A2M7V221"/>
<gene>
    <name evidence="4" type="ORF">COX82_04710</name>
</gene>
<name>A0A2M7V221_9BACT</name>
<accession>A0A2M7V221</accession>
<protein>
    <recommendedName>
        <fullName evidence="3">DUF8128 domain-containing protein</fullName>
    </recommendedName>
</protein>
<feature type="transmembrane region" description="Helical" evidence="2">
    <location>
        <begin position="25"/>
        <end position="48"/>
    </location>
</feature>
<dbReference type="InterPro" id="IPR058441">
    <property type="entry name" value="DUF8128"/>
</dbReference>
<dbReference type="Pfam" id="PF26449">
    <property type="entry name" value="DUF8128"/>
    <property type="match status" value="1"/>
</dbReference>
<evidence type="ECO:0000313" key="4">
    <source>
        <dbReference type="EMBL" id="PIZ92445.1"/>
    </source>
</evidence>
<feature type="region of interest" description="Disordered" evidence="1">
    <location>
        <begin position="286"/>
        <end position="305"/>
    </location>
</feature>
<evidence type="ECO:0000256" key="2">
    <source>
        <dbReference type="SAM" id="Phobius"/>
    </source>
</evidence>
<evidence type="ECO:0000313" key="5">
    <source>
        <dbReference type="Proteomes" id="UP000228750"/>
    </source>
</evidence>